<reference evidence="11" key="1">
    <citation type="submission" date="2016-02" db="EMBL/GenBank/DDBJ databases">
        <title>Comparative genomics of biotechnologically important yeasts.</title>
        <authorList>
            <consortium name="DOE Joint Genome Institute"/>
            <person name="Riley R."/>
            <person name="Haridas S."/>
            <person name="Wolfe K.H."/>
            <person name="Lopes M.R."/>
            <person name="Hittinger C.T."/>
            <person name="Goker M."/>
            <person name="Salamov A."/>
            <person name="Wisecaver J."/>
            <person name="Long T.M."/>
            <person name="Aerts A.L."/>
            <person name="Barry K."/>
            <person name="Choi C."/>
            <person name="Clum A."/>
            <person name="Coughlan A.Y."/>
            <person name="Deshpande S."/>
            <person name="Douglass A.P."/>
            <person name="Hanson S.J."/>
            <person name="Klenk H.-P."/>
            <person name="Labutti K."/>
            <person name="Lapidus A."/>
            <person name="Lindquist E."/>
            <person name="Lipzen A."/>
            <person name="Meier-Kolthoff J.P."/>
            <person name="Ohm R.A."/>
            <person name="Otillar R.P."/>
            <person name="Pangilinan J."/>
            <person name="Peng Y."/>
            <person name="Rokas A."/>
            <person name="Rosa C.A."/>
            <person name="Scheuner C."/>
            <person name="Sibirny A.A."/>
            <person name="Slot J.C."/>
            <person name="Stielow J.B."/>
            <person name="Sun H."/>
            <person name="Kurtzman C.P."/>
            <person name="Blackwell M."/>
            <person name="Jeffries T.W."/>
            <person name="Grigoriev I.V."/>
        </authorList>
    </citation>
    <scope>NUCLEOTIDE SEQUENCE [LARGE SCALE GENOMIC DNA]</scope>
    <source>
        <strain evidence="11">NRRL Y-17796</strain>
    </source>
</reference>
<dbReference type="Proteomes" id="UP000095023">
    <property type="component" value="Unassembled WGS sequence"/>
</dbReference>
<accession>A0A1E4TIL7</accession>
<comment type="function">
    <text evidence="7">Plays a role in pre-mRNA splicing as a core component of the spliceosomal U1, U2, U4 and U5 small nuclear ribonucleoproteins (snRNPs), the building blocks of the spliceosome.</text>
</comment>
<evidence type="ECO:0000256" key="8">
    <source>
        <dbReference type="SAM" id="MobiDB-lite"/>
    </source>
</evidence>
<evidence type="ECO:0000313" key="10">
    <source>
        <dbReference type="EMBL" id="ODV91557.1"/>
    </source>
</evidence>
<dbReference type="GO" id="GO:0005685">
    <property type="term" value="C:U1 snRNP"/>
    <property type="evidence" value="ECO:0007669"/>
    <property type="project" value="EnsemblFungi"/>
</dbReference>
<evidence type="ECO:0000259" key="9">
    <source>
        <dbReference type="PROSITE" id="PS52002"/>
    </source>
</evidence>
<evidence type="ECO:0000256" key="1">
    <source>
        <dbReference type="ARBA" id="ARBA00004123"/>
    </source>
</evidence>
<feature type="compositionally biased region" description="Basic residues" evidence="8">
    <location>
        <begin position="91"/>
        <end position="104"/>
    </location>
</feature>
<dbReference type="GO" id="GO:0031981">
    <property type="term" value="C:nuclear lumen"/>
    <property type="evidence" value="ECO:0007669"/>
    <property type="project" value="UniProtKB-ARBA"/>
</dbReference>
<keyword evidence="7" id="KW-0507">mRNA processing</keyword>
<evidence type="ECO:0000256" key="2">
    <source>
        <dbReference type="ARBA" id="ARBA00008146"/>
    </source>
</evidence>
<dbReference type="GO" id="GO:0000387">
    <property type="term" value="P:spliceosomal snRNP assembly"/>
    <property type="evidence" value="ECO:0007669"/>
    <property type="project" value="UniProtKB-UniRule"/>
</dbReference>
<dbReference type="InterPro" id="IPR010920">
    <property type="entry name" value="LSM_dom_sf"/>
</dbReference>
<evidence type="ECO:0000256" key="7">
    <source>
        <dbReference type="RuleBase" id="RU365054"/>
    </source>
</evidence>
<keyword evidence="4 7" id="KW-0539">Nucleus</keyword>
<dbReference type="InterPro" id="IPR034102">
    <property type="entry name" value="Sm_D1"/>
</dbReference>
<comment type="function">
    <text evidence="6">Involved in splicing regulation. Facilitates post-transcriptional gene silencing (PTGS) by limiting the degradation of transgene aberrant RNAs by the RNA quality control (RQC) machinery, thus favoring their entry into cytoplasmic siRNA bodies where they can trigger PTGS. Does not participate in the production of small RNAs.</text>
</comment>
<evidence type="ECO:0000256" key="6">
    <source>
        <dbReference type="ARBA" id="ARBA00054531"/>
    </source>
</evidence>
<dbReference type="FunFam" id="2.30.30.100:FF:000008">
    <property type="entry name" value="Small nuclear ribonucleoprotein Sm D1"/>
    <property type="match status" value="1"/>
</dbReference>
<dbReference type="InterPro" id="IPR027141">
    <property type="entry name" value="LSm4/Sm_D1/D3"/>
</dbReference>
<keyword evidence="7" id="KW-0508">mRNA splicing</keyword>
<sequence>MKLNSETVQIELKNGTVISGTITSVSPSMNTTMKTVKMAIKDRDPVALDYINIRGNTIRYIILPDALPLDTLLIDDAPKKKSNTRPQPARKTQRPMNRKRQLQR</sequence>
<comment type="similarity">
    <text evidence="2 7">Belongs to the snRNP core protein family.</text>
</comment>
<dbReference type="GO" id="GO:0071014">
    <property type="term" value="C:post-mRNA release spliceosomal complex"/>
    <property type="evidence" value="ECO:0007669"/>
    <property type="project" value="EnsemblFungi"/>
</dbReference>
<organism evidence="10 11">
    <name type="scientific">Tortispora caseinolytica NRRL Y-17796</name>
    <dbReference type="NCBI Taxonomy" id="767744"/>
    <lineage>
        <taxon>Eukaryota</taxon>
        <taxon>Fungi</taxon>
        <taxon>Dikarya</taxon>
        <taxon>Ascomycota</taxon>
        <taxon>Saccharomycotina</taxon>
        <taxon>Trigonopsidomycetes</taxon>
        <taxon>Trigonopsidales</taxon>
        <taxon>Trigonopsidaceae</taxon>
        <taxon>Tortispora</taxon>
    </lineage>
</organism>
<evidence type="ECO:0000313" key="11">
    <source>
        <dbReference type="Proteomes" id="UP000095023"/>
    </source>
</evidence>
<evidence type="ECO:0000256" key="3">
    <source>
        <dbReference type="ARBA" id="ARBA00022737"/>
    </source>
</evidence>
<evidence type="ECO:0000256" key="4">
    <source>
        <dbReference type="ARBA" id="ARBA00023242"/>
    </source>
</evidence>
<dbReference type="EMBL" id="KV453841">
    <property type="protein sequence ID" value="ODV91557.1"/>
    <property type="molecule type" value="Genomic_DNA"/>
</dbReference>
<dbReference type="PANTHER" id="PTHR23338">
    <property type="entry name" value="SMALL NUCLEAR RIBONUCLEOPROTEIN SM"/>
    <property type="match status" value="1"/>
</dbReference>
<evidence type="ECO:0000256" key="5">
    <source>
        <dbReference type="ARBA" id="ARBA00023274"/>
    </source>
</evidence>
<dbReference type="GO" id="GO:0005686">
    <property type="term" value="C:U2 snRNP"/>
    <property type="evidence" value="ECO:0007669"/>
    <property type="project" value="EnsemblFungi"/>
</dbReference>
<dbReference type="PROSITE" id="PS52002">
    <property type="entry name" value="SM"/>
    <property type="match status" value="1"/>
</dbReference>
<dbReference type="AlphaFoldDB" id="A0A1E4TIL7"/>
<keyword evidence="5 7" id="KW-0687">Ribonucleoprotein</keyword>
<keyword evidence="11" id="KW-1185">Reference proteome</keyword>
<proteinExistence type="inferred from homology"/>
<dbReference type="OrthoDB" id="9626941at2759"/>
<dbReference type="InterPro" id="IPR001163">
    <property type="entry name" value="Sm_dom_euk/arc"/>
</dbReference>
<name>A0A1E4TIL7_9ASCO</name>
<dbReference type="Pfam" id="PF01423">
    <property type="entry name" value="LSM"/>
    <property type="match status" value="1"/>
</dbReference>
<comment type="subcellular location">
    <subcellularLocation>
        <location evidence="1 7">Nucleus</location>
    </subcellularLocation>
</comment>
<dbReference type="GO" id="GO:0005682">
    <property type="term" value="C:U5 snRNP"/>
    <property type="evidence" value="ECO:0007669"/>
    <property type="project" value="EnsemblFungi"/>
</dbReference>
<dbReference type="GO" id="GO:0010468">
    <property type="term" value="P:regulation of gene expression"/>
    <property type="evidence" value="ECO:0007669"/>
    <property type="project" value="UniProtKB-ARBA"/>
</dbReference>
<feature type="domain" description="Sm" evidence="9">
    <location>
        <begin position="1"/>
        <end position="67"/>
    </location>
</feature>
<dbReference type="Gene3D" id="2.30.30.100">
    <property type="match status" value="1"/>
</dbReference>
<protein>
    <recommendedName>
        <fullName evidence="7">Small nuclear ribonucleoprotein Sm D1</fullName>
    </recommendedName>
    <alternativeName>
        <fullName evidence="7">snRNP core protein D1</fullName>
    </alternativeName>
</protein>
<dbReference type="CDD" id="cd01724">
    <property type="entry name" value="Sm_D1"/>
    <property type="match status" value="1"/>
</dbReference>
<dbReference type="SMART" id="SM00651">
    <property type="entry name" value="Sm"/>
    <property type="match status" value="1"/>
</dbReference>
<feature type="region of interest" description="Disordered" evidence="8">
    <location>
        <begin position="74"/>
        <end position="104"/>
    </location>
</feature>
<dbReference type="GO" id="GO:0003723">
    <property type="term" value="F:RNA binding"/>
    <property type="evidence" value="ECO:0007669"/>
    <property type="project" value="InterPro"/>
</dbReference>
<gene>
    <name evidence="10" type="ORF">CANCADRAFT_122</name>
</gene>
<dbReference type="SUPFAM" id="SSF50182">
    <property type="entry name" value="Sm-like ribonucleoproteins"/>
    <property type="match status" value="1"/>
</dbReference>
<dbReference type="InterPro" id="IPR047575">
    <property type="entry name" value="Sm"/>
</dbReference>
<keyword evidence="3" id="KW-0677">Repeat</keyword>